<evidence type="ECO:0000313" key="7">
    <source>
        <dbReference type="EMBL" id="KAG2101637.1"/>
    </source>
</evidence>
<keyword evidence="4 6" id="KW-0472">Membrane</keyword>
<name>A0A9P7F0M1_9AGAM</name>
<evidence type="ECO:0000256" key="6">
    <source>
        <dbReference type="SAM" id="Phobius"/>
    </source>
</evidence>
<dbReference type="GO" id="GO:0071944">
    <property type="term" value="C:cell periphery"/>
    <property type="evidence" value="ECO:0007669"/>
    <property type="project" value="UniProtKB-ARBA"/>
</dbReference>
<protein>
    <submittedName>
        <fullName evidence="7">Uncharacterized protein</fullName>
    </submittedName>
</protein>
<dbReference type="GO" id="GO:0016020">
    <property type="term" value="C:membrane"/>
    <property type="evidence" value="ECO:0007669"/>
    <property type="project" value="UniProtKB-SubCell"/>
</dbReference>
<keyword evidence="8" id="KW-1185">Reference proteome</keyword>
<evidence type="ECO:0000256" key="1">
    <source>
        <dbReference type="ARBA" id="ARBA00004167"/>
    </source>
</evidence>
<feature type="transmembrane region" description="Helical" evidence="6">
    <location>
        <begin position="143"/>
        <end position="166"/>
    </location>
</feature>
<accession>A0A9P7F0M1</accession>
<dbReference type="RefSeq" id="XP_041289964.1">
    <property type="nucleotide sequence ID" value="XM_041433010.1"/>
</dbReference>
<feature type="region of interest" description="Disordered" evidence="5">
    <location>
        <begin position="72"/>
        <end position="133"/>
    </location>
</feature>
<dbReference type="PANTHER" id="PTHR15549:SF6">
    <property type="entry name" value="MID2 DOMAIN-CONTAINING PROTEIN"/>
    <property type="match status" value="1"/>
</dbReference>
<feature type="compositionally biased region" description="Low complexity" evidence="5">
    <location>
        <begin position="610"/>
        <end position="621"/>
    </location>
</feature>
<sequence>MAATQQLPPWMTLATTVYTDAAGQTVTGETTLQLPLTYYGPSIPLGTDGAWTYGGLTSPAASTSFLTTSSTATSSTFTPISSATPTSSATLTSSATPPSSSSSYQSTSTFTSSTSTSTSTSTSPSTSVTSNSSSHVTALSKGALIGIIIGAIILFILLLLLFIWFVRWNSRRRDSRAITPIWTGWNVLTPDPTGDEENRPAGLGSPRDSGDDEADSFLRRSTATEPERRPRPVSSLPPGAAPPHIVGSTGSDRTRSSQASTDYGVVLPGSGHFGQAYSGDGIPAHASSEMLGHIMSPGELLRITDEEEPEDIPRPRMYNSSHPSLPEHIAPLLPPPPFEGAATRKPSDRSLLNEKEKSVRSASYPTSDLEDSKIFTARRVRVQELGSRSPQDDDSTNTQPAAGPASWRNSFSRLRRSWFGSSSSRSGSNSRKGSDKDAEAAQSLLGRRLGVGYTLAGERPMSGVSAKSAVSGNTVYHDAVSRMGTPVSLPSRAITPASQRGSAVPATDFAPPMPSGAPPAYDDPYDMMGSSRVPSPLSPTGVDVLDTPAPAPFSSASTSGRPLPPGLVPLYSRHAWRDSLSVITGSSNDAGITIDVLDAEPPRAGDGWRSLAGGLLGVSSGPDPSEQRTPFGTPQFIHQGNPLVSERGSLHSMRSHLSPYSARSSSGSAPASSARVFNLSGSNSSRPSAHSRVTTTSSASLNSSRPFGPISPSVSAFGHADPLRYMSHTIEENEDQFAEPGSRTSILGPMPSFSTRSMLSQPTIRSVGGTTVTSDDTEMTRTTVTSGSEDVISTPRTWFQERLRAEI</sequence>
<feature type="region of interest" description="Disordered" evidence="5">
    <location>
        <begin position="310"/>
        <end position="367"/>
    </location>
</feature>
<evidence type="ECO:0000256" key="5">
    <source>
        <dbReference type="SAM" id="MobiDB-lite"/>
    </source>
</evidence>
<dbReference type="GeneID" id="64695269"/>
<dbReference type="PANTHER" id="PTHR15549">
    <property type="entry name" value="PAIRED IMMUNOGLOBULIN-LIKE TYPE 2 RECEPTOR"/>
    <property type="match status" value="1"/>
</dbReference>
<feature type="region of interest" description="Disordered" evidence="5">
    <location>
        <begin position="384"/>
        <end position="443"/>
    </location>
</feature>
<proteinExistence type="predicted"/>
<keyword evidence="2 6" id="KW-0812">Transmembrane</keyword>
<dbReference type="Proteomes" id="UP000823399">
    <property type="component" value="Unassembled WGS sequence"/>
</dbReference>
<feature type="compositionally biased region" description="Low complexity" evidence="5">
    <location>
        <begin position="658"/>
        <end position="675"/>
    </location>
</feature>
<feature type="compositionally biased region" description="Low complexity" evidence="5">
    <location>
        <begin position="417"/>
        <end position="431"/>
    </location>
</feature>
<feature type="compositionally biased region" description="Polar residues" evidence="5">
    <location>
        <begin position="248"/>
        <end position="261"/>
    </location>
</feature>
<feature type="region of interest" description="Disordered" evidence="5">
    <location>
        <begin position="184"/>
        <end position="266"/>
    </location>
</feature>
<evidence type="ECO:0000256" key="4">
    <source>
        <dbReference type="ARBA" id="ARBA00023136"/>
    </source>
</evidence>
<gene>
    <name evidence="7" type="ORF">F5147DRAFT_639689</name>
</gene>
<feature type="region of interest" description="Disordered" evidence="5">
    <location>
        <begin position="608"/>
        <end position="708"/>
    </location>
</feature>
<evidence type="ECO:0000256" key="3">
    <source>
        <dbReference type="ARBA" id="ARBA00022989"/>
    </source>
</evidence>
<dbReference type="InterPro" id="IPR051694">
    <property type="entry name" value="Immunoregulatory_rcpt-like"/>
</dbReference>
<evidence type="ECO:0000256" key="2">
    <source>
        <dbReference type="ARBA" id="ARBA00022692"/>
    </source>
</evidence>
<organism evidence="7 8">
    <name type="scientific">Suillus discolor</name>
    <dbReference type="NCBI Taxonomy" id="1912936"/>
    <lineage>
        <taxon>Eukaryota</taxon>
        <taxon>Fungi</taxon>
        <taxon>Dikarya</taxon>
        <taxon>Basidiomycota</taxon>
        <taxon>Agaricomycotina</taxon>
        <taxon>Agaricomycetes</taxon>
        <taxon>Agaricomycetidae</taxon>
        <taxon>Boletales</taxon>
        <taxon>Suillineae</taxon>
        <taxon>Suillaceae</taxon>
        <taxon>Suillus</taxon>
    </lineage>
</organism>
<comment type="subcellular location">
    <subcellularLocation>
        <location evidence="1">Membrane</location>
        <topology evidence="1">Single-pass membrane protein</topology>
    </subcellularLocation>
</comment>
<dbReference type="OrthoDB" id="2563978at2759"/>
<reference evidence="7" key="1">
    <citation type="journal article" date="2020" name="New Phytol.">
        <title>Comparative genomics reveals dynamic genome evolution in host specialist ectomycorrhizal fungi.</title>
        <authorList>
            <person name="Lofgren L.A."/>
            <person name="Nguyen N.H."/>
            <person name="Vilgalys R."/>
            <person name="Ruytinx J."/>
            <person name="Liao H.L."/>
            <person name="Branco S."/>
            <person name="Kuo A."/>
            <person name="LaButti K."/>
            <person name="Lipzen A."/>
            <person name="Andreopoulos W."/>
            <person name="Pangilinan J."/>
            <person name="Riley R."/>
            <person name="Hundley H."/>
            <person name="Na H."/>
            <person name="Barry K."/>
            <person name="Grigoriev I.V."/>
            <person name="Stajich J.E."/>
            <person name="Kennedy P.G."/>
        </authorList>
    </citation>
    <scope>NUCLEOTIDE SEQUENCE</scope>
    <source>
        <strain evidence="7">FC423</strain>
    </source>
</reference>
<feature type="compositionally biased region" description="Basic and acidic residues" evidence="5">
    <location>
        <begin position="345"/>
        <end position="359"/>
    </location>
</feature>
<feature type="compositionally biased region" description="Polar residues" evidence="5">
    <location>
        <begin position="627"/>
        <end position="638"/>
    </location>
</feature>
<comment type="caution">
    <text evidence="7">The sequence shown here is derived from an EMBL/GenBank/DDBJ whole genome shotgun (WGS) entry which is preliminary data.</text>
</comment>
<evidence type="ECO:0000313" key="8">
    <source>
        <dbReference type="Proteomes" id="UP000823399"/>
    </source>
</evidence>
<dbReference type="AlphaFoldDB" id="A0A9P7F0M1"/>
<dbReference type="EMBL" id="JABBWM010000050">
    <property type="protein sequence ID" value="KAG2101637.1"/>
    <property type="molecule type" value="Genomic_DNA"/>
</dbReference>
<feature type="compositionally biased region" description="Polar residues" evidence="5">
    <location>
        <begin position="679"/>
        <end position="705"/>
    </location>
</feature>
<keyword evidence="3 6" id="KW-1133">Transmembrane helix</keyword>